<dbReference type="EMBL" id="CM002798">
    <property type="protein sequence ID" value="KZN91478.1"/>
    <property type="molecule type" value="Genomic_DNA"/>
</dbReference>
<evidence type="ECO:0000256" key="13">
    <source>
        <dbReference type="SAM" id="Phobius"/>
    </source>
</evidence>
<dbReference type="InterPro" id="IPR051681">
    <property type="entry name" value="Ser/Thr_Kinases-Pseudokinases"/>
</dbReference>
<keyword evidence="15" id="KW-0418">Kinase</keyword>
<keyword evidence="7" id="KW-0779">Telomere</keyword>
<evidence type="ECO:0000256" key="7">
    <source>
        <dbReference type="ARBA" id="ARBA00022895"/>
    </source>
</evidence>
<evidence type="ECO:0000256" key="5">
    <source>
        <dbReference type="ARBA" id="ARBA00013948"/>
    </source>
</evidence>
<dbReference type="PANTHER" id="PTHR44329">
    <property type="entry name" value="SERINE/THREONINE-PROTEIN KINASE TNNI3K-RELATED"/>
    <property type="match status" value="1"/>
</dbReference>
<comment type="subunit">
    <text evidence="3">Component of the EKC/KEOPS complex composed of at least BUD32, CGI121, GON7, KAE1 and PCC1; the whole complex dimerizes.</text>
</comment>
<evidence type="ECO:0000256" key="8">
    <source>
        <dbReference type="ARBA" id="ARBA00030980"/>
    </source>
</evidence>
<organism evidence="15">
    <name type="scientific">Penicillium chrysogenum</name>
    <name type="common">Penicillium notatum</name>
    <dbReference type="NCBI Taxonomy" id="5076"/>
    <lineage>
        <taxon>Eukaryota</taxon>
        <taxon>Fungi</taxon>
        <taxon>Dikarya</taxon>
        <taxon>Ascomycota</taxon>
        <taxon>Pezizomycotina</taxon>
        <taxon>Eurotiomycetes</taxon>
        <taxon>Eurotiomycetidae</taxon>
        <taxon>Eurotiales</taxon>
        <taxon>Aspergillaceae</taxon>
        <taxon>Penicillium</taxon>
        <taxon>Penicillium chrysogenum species complex</taxon>
    </lineage>
</organism>
<sequence>MAALSPPECRRRYLFSTCNASLLTSRQKEDIEHLGDLEAESENNAVMPSVMQASKPYPNIITYICVSGRDSDHIETPQPRHGEVIYVTKGKMLALGRTAILEQLPSGAVIKTPIPNPYCRAEEEDHRRNMRLEARIYAMIGEHPRMPKLIHWDQKTCCLEIEYLENGNLKEYILQNHQNITPQLRLRWSRQAAEALTVLHGFEVIHCDLSPRNFLLDSHLNVKIADFGGASLCGSDPSATPATRFRHPGYDWNVPPVFGDDIFSLGSLIYFIMTGSYPYEEVSSDEVEKLYDVQRFPDVSPVVCGAMVMQCWRRQCHAQRNPHLCGSDISSLSVLKSLSTAHFHFSDPEERLAGLTGDWFSSFNNTDSAEMALLASMHVSNRVMLTRTVTASFSFSARKIRFGAGMLVPLPLKTLAGMVVVSTLIFLQLLGLVALTYYIYRLPTWMHALDAVAVAQLSIGLKDPVVRELGHGYGIDENKLNKIDGLLGLDEDRAKVALGSPGEVTRGHAMKPRKKGNGE</sequence>
<evidence type="ECO:0000256" key="12">
    <source>
        <dbReference type="SAM" id="MobiDB-lite"/>
    </source>
</evidence>
<dbReference type="InterPro" id="IPR000719">
    <property type="entry name" value="Prot_kinase_dom"/>
</dbReference>
<evidence type="ECO:0000256" key="1">
    <source>
        <dbReference type="ARBA" id="ARBA00003747"/>
    </source>
</evidence>
<accession>A0A167WC73</accession>
<dbReference type="InterPro" id="IPR008266">
    <property type="entry name" value="Tyr_kinase_AS"/>
</dbReference>
<keyword evidence="7" id="KW-0158">Chromosome</keyword>
<dbReference type="GO" id="GO:0005524">
    <property type="term" value="F:ATP binding"/>
    <property type="evidence" value="ECO:0007669"/>
    <property type="project" value="InterPro"/>
</dbReference>
<evidence type="ECO:0000256" key="6">
    <source>
        <dbReference type="ARBA" id="ARBA00019973"/>
    </source>
</evidence>
<proteinExistence type="predicted"/>
<name>A0A167WC73_PENCH</name>
<dbReference type="InterPro" id="IPR011009">
    <property type="entry name" value="Kinase-like_dom_sf"/>
</dbReference>
<dbReference type="InterPro" id="IPR001245">
    <property type="entry name" value="Ser-Thr/Tyr_kinase_cat_dom"/>
</dbReference>
<dbReference type="PhylomeDB" id="A0A167WC73"/>
<evidence type="ECO:0000256" key="9">
    <source>
        <dbReference type="ARBA" id="ARBA00033194"/>
    </source>
</evidence>
<comment type="subcellular location">
    <subcellularLocation>
        <location evidence="2">Chromosome</location>
        <location evidence="2">Telomere</location>
    </subcellularLocation>
</comment>
<comment type="catalytic activity">
    <reaction evidence="10">
        <text>L-threonyl-[protein] + ATP = O-phospho-L-threonyl-[protein] + ADP + H(+)</text>
        <dbReference type="Rhea" id="RHEA:46608"/>
        <dbReference type="Rhea" id="RHEA-COMP:11060"/>
        <dbReference type="Rhea" id="RHEA-COMP:11605"/>
        <dbReference type="ChEBI" id="CHEBI:15378"/>
        <dbReference type="ChEBI" id="CHEBI:30013"/>
        <dbReference type="ChEBI" id="CHEBI:30616"/>
        <dbReference type="ChEBI" id="CHEBI:61977"/>
        <dbReference type="ChEBI" id="CHEBI:456216"/>
        <dbReference type="EC" id="2.7.11.1"/>
    </reaction>
</comment>
<dbReference type="Proteomes" id="UP000076449">
    <property type="component" value="Chromosome I"/>
</dbReference>
<feature type="compositionally biased region" description="Basic residues" evidence="12">
    <location>
        <begin position="508"/>
        <end position="519"/>
    </location>
</feature>
<dbReference type="PROSITE" id="PS50011">
    <property type="entry name" value="PROTEIN_KINASE_DOM"/>
    <property type="match status" value="1"/>
</dbReference>
<feature type="transmembrane region" description="Helical" evidence="13">
    <location>
        <begin position="415"/>
        <end position="440"/>
    </location>
</feature>
<comment type="catalytic activity">
    <reaction evidence="11">
        <text>L-seryl-[protein] + ATP = O-phospho-L-seryl-[protein] + ADP + H(+)</text>
        <dbReference type="Rhea" id="RHEA:17989"/>
        <dbReference type="Rhea" id="RHEA-COMP:9863"/>
        <dbReference type="Rhea" id="RHEA-COMP:11604"/>
        <dbReference type="ChEBI" id="CHEBI:15378"/>
        <dbReference type="ChEBI" id="CHEBI:29999"/>
        <dbReference type="ChEBI" id="CHEBI:30616"/>
        <dbReference type="ChEBI" id="CHEBI:83421"/>
        <dbReference type="ChEBI" id="CHEBI:456216"/>
        <dbReference type="EC" id="2.7.11.1"/>
    </reaction>
</comment>
<keyword evidence="13" id="KW-1133">Transmembrane helix</keyword>
<evidence type="ECO:0000313" key="15">
    <source>
        <dbReference type="EMBL" id="KZN91478.1"/>
    </source>
</evidence>
<evidence type="ECO:0000256" key="10">
    <source>
        <dbReference type="ARBA" id="ARBA00047899"/>
    </source>
</evidence>
<dbReference type="EC" id="2.7.11.1" evidence="4"/>
<evidence type="ECO:0000256" key="3">
    <source>
        <dbReference type="ARBA" id="ARBA00011534"/>
    </source>
</evidence>
<evidence type="ECO:0000259" key="14">
    <source>
        <dbReference type="PROSITE" id="PS50011"/>
    </source>
</evidence>
<dbReference type="GO" id="GO:0004674">
    <property type="term" value="F:protein serine/threonine kinase activity"/>
    <property type="evidence" value="ECO:0007669"/>
    <property type="project" value="UniProtKB-EC"/>
</dbReference>
<evidence type="ECO:0000256" key="11">
    <source>
        <dbReference type="ARBA" id="ARBA00048679"/>
    </source>
</evidence>
<comment type="function">
    <text evidence="1">Component of the EKC/KEOPS complex that is required for the formation of a threonylcarbamoyl group on adenosine at position 37 (t(6)A37) in tRNAs that read codons beginning with adenine. The complex is probably involved in the transfer of the threonylcarbamoyl moiety of threonylcarbamoyl-AMP (TC-AMP) to the N6 group of A37. BUD32 has ATPase activity in the context of the EKC/KEOPS complex and likely plays a supporting role to the catalytic subunit KAE1. The EKC/KEOPS complex also promotes both telomere uncapping and telomere elongation. The complex is required for efficient recruitment of transcriptional coactivators.</text>
</comment>
<keyword evidence="13" id="KW-0812">Transmembrane</keyword>
<gene>
    <name evidence="15" type="ORF">EN45_016160</name>
</gene>
<evidence type="ECO:0000256" key="4">
    <source>
        <dbReference type="ARBA" id="ARBA00012513"/>
    </source>
</evidence>
<dbReference type="PANTHER" id="PTHR44329:SF293">
    <property type="entry name" value="MITOGEN-ACTIVATED PROTEIN KINASE KINASE KINASE"/>
    <property type="match status" value="1"/>
</dbReference>
<keyword evidence="15" id="KW-0808">Transferase</keyword>
<dbReference type="Gene3D" id="1.10.510.10">
    <property type="entry name" value="Transferase(Phosphotransferase) domain 1"/>
    <property type="match status" value="1"/>
</dbReference>
<reference evidence="15" key="1">
    <citation type="journal article" date="2014" name="Genome Announc.">
        <title>Complete sequencing and chromosome-scale genome assembly of the industrial progenitor strain P2niaD18 from the penicillin producer Penicillium chrysogenum.</title>
        <authorList>
            <person name="Specht T."/>
            <person name="Dahlmann T.A."/>
            <person name="Zadra I."/>
            <person name="Kurnsteiner H."/>
            <person name="Kuck U."/>
        </authorList>
    </citation>
    <scope>NUCLEOTIDE SEQUENCE [LARGE SCALE GENOMIC DNA]</scope>
    <source>
        <strain evidence="15">P2niaD18</strain>
    </source>
</reference>
<evidence type="ECO:0000256" key="2">
    <source>
        <dbReference type="ARBA" id="ARBA00004574"/>
    </source>
</evidence>
<dbReference type="AlphaFoldDB" id="A0A167WC73"/>
<feature type="domain" description="Protein kinase" evidence="14">
    <location>
        <begin position="87"/>
        <end position="364"/>
    </location>
</feature>
<keyword evidence="13" id="KW-0472">Membrane</keyword>
<dbReference type="SUPFAM" id="SSF56112">
    <property type="entry name" value="Protein kinase-like (PK-like)"/>
    <property type="match status" value="1"/>
</dbReference>
<feature type="region of interest" description="Disordered" evidence="12">
    <location>
        <begin position="499"/>
        <end position="519"/>
    </location>
</feature>
<protein>
    <recommendedName>
        <fullName evidence="6">EKC/KEOPS complex subunit BUD32</fullName>
        <ecNumber evidence="4">2.7.11.1</ecNumber>
    </recommendedName>
    <alternativeName>
        <fullName evidence="8 9">Atypical Serine/threonine protein kinase BUD32</fullName>
    </alternativeName>
    <alternativeName>
        <fullName evidence="5">EKC/KEOPS complex subunit bud32</fullName>
    </alternativeName>
</protein>
<dbReference type="GO" id="GO:0000781">
    <property type="term" value="C:chromosome, telomeric region"/>
    <property type="evidence" value="ECO:0007669"/>
    <property type="project" value="UniProtKB-SubCell"/>
</dbReference>
<dbReference type="Pfam" id="PF07714">
    <property type="entry name" value="PK_Tyr_Ser-Thr"/>
    <property type="match status" value="1"/>
</dbReference>
<dbReference type="PROSITE" id="PS00109">
    <property type="entry name" value="PROTEIN_KINASE_TYR"/>
    <property type="match status" value="1"/>
</dbReference>